<dbReference type="AlphaFoldDB" id="A0A6J4KF20"/>
<organism evidence="1">
    <name type="scientific">uncultured Chloroflexia bacterium</name>
    <dbReference type="NCBI Taxonomy" id="1672391"/>
    <lineage>
        <taxon>Bacteria</taxon>
        <taxon>Bacillati</taxon>
        <taxon>Chloroflexota</taxon>
        <taxon>Chloroflexia</taxon>
        <taxon>environmental samples</taxon>
    </lineage>
</organism>
<gene>
    <name evidence="1" type="ORF">AVDCRST_MAG93-4744</name>
</gene>
<sequence length="73" mass="8104">MPRTLYSRLEALEATHTPEYSGAYTSARERLEAKLLSTPYDGPELSPEESARLVAALQAELRADIAERKARGQ</sequence>
<name>A0A6J4KF20_9CHLR</name>
<accession>A0A6J4KF20</accession>
<dbReference type="EMBL" id="CADCTR010001594">
    <property type="protein sequence ID" value="CAA9303216.1"/>
    <property type="molecule type" value="Genomic_DNA"/>
</dbReference>
<reference evidence="1" key="1">
    <citation type="submission" date="2020-02" db="EMBL/GenBank/DDBJ databases">
        <authorList>
            <person name="Meier V. D."/>
        </authorList>
    </citation>
    <scope>NUCLEOTIDE SEQUENCE</scope>
    <source>
        <strain evidence="1">AVDCRST_MAG93</strain>
    </source>
</reference>
<proteinExistence type="predicted"/>
<protein>
    <submittedName>
        <fullName evidence="1">Uncharacterized protein</fullName>
    </submittedName>
</protein>
<evidence type="ECO:0000313" key="1">
    <source>
        <dbReference type="EMBL" id="CAA9303216.1"/>
    </source>
</evidence>